<feature type="transmembrane region" description="Helical" evidence="1">
    <location>
        <begin position="38"/>
        <end position="58"/>
    </location>
</feature>
<dbReference type="PANTHER" id="PTHR41309">
    <property type="entry name" value="MEMBRANE PROTEIN-RELATED"/>
    <property type="match status" value="1"/>
</dbReference>
<sequence>MLGLIVKDFLISKRYTRTMLLLLVFYSIFGFLQKDGGAYLLFMTPLFFVMMTITTFAYDNAAKWDAYALSMPVMRNDMVFSKYAATLIFACAGTLLSVIFTTIIYMIKGEVLSQELIIGGLGALGAALVIISILLPLVYKFGVEKARLMMIAVFVVPTILGVVIAQTGFKPEIDDNTAKIMVILSPFVVIALLGISYLASCRIYAKKEL</sequence>
<feature type="transmembrane region" description="Helical" evidence="1">
    <location>
        <begin position="117"/>
        <end position="139"/>
    </location>
</feature>
<feature type="transmembrane region" description="Helical" evidence="1">
    <location>
        <begin position="15"/>
        <end position="32"/>
    </location>
</feature>
<dbReference type="STRING" id="258515.SAMN05192585_10322"/>
<feature type="transmembrane region" description="Helical" evidence="1">
    <location>
        <begin position="180"/>
        <end position="199"/>
    </location>
</feature>
<feature type="transmembrane region" description="Helical" evidence="1">
    <location>
        <begin position="79"/>
        <end position="105"/>
    </location>
</feature>
<evidence type="ECO:0000313" key="3">
    <source>
        <dbReference type="Proteomes" id="UP000199182"/>
    </source>
</evidence>
<evidence type="ECO:0000313" key="2">
    <source>
        <dbReference type="EMBL" id="SDM65946.1"/>
    </source>
</evidence>
<dbReference type="InterPro" id="IPR025699">
    <property type="entry name" value="ABC2_memb-like"/>
</dbReference>
<keyword evidence="3" id="KW-1185">Reference proteome</keyword>
<feature type="transmembrane region" description="Helical" evidence="1">
    <location>
        <begin position="148"/>
        <end position="168"/>
    </location>
</feature>
<dbReference type="EMBL" id="FNID01000003">
    <property type="protein sequence ID" value="SDM65946.1"/>
    <property type="molecule type" value="Genomic_DNA"/>
</dbReference>
<dbReference type="RefSeq" id="WP_162840275.1">
    <property type="nucleotide sequence ID" value="NZ_FNID01000003.1"/>
</dbReference>
<dbReference type="PANTHER" id="PTHR41309:SF2">
    <property type="entry name" value="MEMBRANE PROTEIN"/>
    <property type="match status" value="1"/>
</dbReference>
<dbReference type="AlphaFoldDB" id="A0A1G9V1S0"/>
<keyword evidence="1" id="KW-0812">Transmembrane</keyword>
<keyword evidence="1" id="KW-1133">Transmembrane helix</keyword>
<accession>A0A1G9V1S0</accession>
<dbReference type="Proteomes" id="UP000199182">
    <property type="component" value="Unassembled WGS sequence"/>
</dbReference>
<keyword evidence="1" id="KW-0472">Membrane</keyword>
<gene>
    <name evidence="2" type="ORF">SAMN05192585_10322</name>
</gene>
<protein>
    <submittedName>
        <fullName evidence="2">ABC-2 family transporter protein</fullName>
    </submittedName>
</protein>
<proteinExistence type="predicted"/>
<organism evidence="2 3">
    <name type="scientific">Acetanaerobacterium elongatum</name>
    <dbReference type="NCBI Taxonomy" id="258515"/>
    <lineage>
        <taxon>Bacteria</taxon>
        <taxon>Bacillati</taxon>
        <taxon>Bacillota</taxon>
        <taxon>Clostridia</taxon>
        <taxon>Eubacteriales</taxon>
        <taxon>Oscillospiraceae</taxon>
        <taxon>Acetanaerobacterium</taxon>
    </lineage>
</organism>
<evidence type="ECO:0000256" key="1">
    <source>
        <dbReference type="SAM" id="Phobius"/>
    </source>
</evidence>
<reference evidence="2 3" key="1">
    <citation type="submission" date="2016-10" db="EMBL/GenBank/DDBJ databases">
        <authorList>
            <person name="de Groot N.N."/>
        </authorList>
    </citation>
    <scope>NUCLEOTIDE SEQUENCE [LARGE SCALE GENOMIC DNA]</scope>
    <source>
        <strain evidence="2 3">CGMCC 1.5012</strain>
    </source>
</reference>
<dbReference type="Pfam" id="PF13346">
    <property type="entry name" value="ABC2_membrane_5"/>
    <property type="match status" value="1"/>
</dbReference>
<name>A0A1G9V1S0_9FIRM</name>